<name>A0A0E9PTB6_ANGAN</name>
<dbReference type="EMBL" id="GBXM01098586">
    <property type="protein sequence ID" value="JAH09991.1"/>
    <property type="molecule type" value="Transcribed_RNA"/>
</dbReference>
<proteinExistence type="predicted"/>
<reference evidence="2" key="2">
    <citation type="journal article" date="2015" name="Fish Shellfish Immunol.">
        <title>Early steps in the European eel (Anguilla anguilla)-Vibrio vulnificus interaction in the gills: Role of the RtxA13 toxin.</title>
        <authorList>
            <person name="Callol A."/>
            <person name="Pajuelo D."/>
            <person name="Ebbesson L."/>
            <person name="Teles M."/>
            <person name="MacKenzie S."/>
            <person name="Amaro C."/>
        </authorList>
    </citation>
    <scope>NUCLEOTIDE SEQUENCE</scope>
</reference>
<dbReference type="EMBL" id="GBXM01101464">
    <property type="protein sequence ID" value="JAH07113.1"/>
    <property type="molecule type" value="Transcribed_RNA"/>
</dbReference>
<evidence type="ECO:0000256" key="1">
    <source>
        <dbReference type="SAM" id="MobiDB-lite"/>
    </source>
</evidence>
<accession>A0A0E9PTB6</accession>
<protein>
    <submittedName>
        <fullName evidence="2">Uncharacterized protein</fullName>
    </submittedName>
</protein>
<evidence type="ECO:0000313" key="2">
    <source>
        <dbReference type="EMBL" id="JAH07113.1"/>
    </source>
</evidence>
<dbReference type="AlphaFoldDB" id="A0A0E9PTB6"/>
<reference evidence="2" key="1">
    <citation type="submission" date="2014-11" db="EMBL/GenBank/DDBJ databases">
        <authorList>
            <person name="Amaro Gonzalez C."/>
        </authorList>
    </citation>
    <scope>NUCLEOTIDE SEQUENCE</scope>
</reference>
<feature type="region of interest" description="Disordered" evidence="1">
    <location>
        <begin position="1"/>
        <end position="34"/>
    </location>
</feature>
<sequence length="77" mass="8116">MSSTGLSSLRSTSGCRVSTWGRFSSDSRSSVSSSGFRMLVSSDRNSSLFTTGCRSSVPSVSWSVSSTGWRSSVSFIG</sequence>
<organism evidence="2">
    <name type="scientific">Anguilla anguilla</name>
    <name type="common">European freshwater eel</name>
    <name type="synonym">Muraena anguilla</name>
    <dbReference type="NCBI Taxonomy" id="7936"/>
    <lineage>
        <taxon>Eukaryota</taxon>
        <taxon>Metazoa</taxon>
        <taxon>Chordata</taxon>
        <taxon>Craniata</taxon>
        <taxon>Vertebrata</taxon>
        <taxon>Euteleostomi</taxon>
        <taxon>Actinopterygii</taxon>
        <taxon>Neopterygii</taxon>
        <taxon>Teleostei</taxon>
        <taxon>Anguilliformes</taxon>
        <taxon>Anguillidae</taxon>
        <taxon>Anguilla</taxon>
    </lineage>
</organism>
<dbReference type="EMBL" id="GBXM01093192">
    <property type="protein sequence ID" value="JAH15385.1"/>
    <property type="molecule type" value="Transcribed_RNA"/>
</dbReference>